<reference evidence="1 2" key="1">
    <citation type="submission" date="2020-04" db="EMBL/GenBank/DDBJ databases">
        <authorList>
            <consortium name="Desulfovibrio sp. FSS-1 genome sequencing consortium"/>
            <person name="Shimoshige H."/>
            <person name="Kobayashi H."/>
            <person name="Maekawa T."/>
        </authorList>
    </citation>
    <scope>NUCLEOTIDE SEQUENCE [LARGE SCALE GENOMIC DNA]</scope>
    <source>
        <strain evidence="1 2">SIID29052-01</strain>
    </source>
</reference>
<protein>
    <recommendedName>
        <fullName evidence="3">C_GCAxxG_C_C family redox protein</fullName>
    </recommendedName>
</protein>
<proteinExistence type="predicted"/>
<evidence type="ECO:0000313" key="2">
    <source>
        <dbReference type="Proteomes" id="UP000494245"/>
    </source>
</evidence>
<comment type="caution">
    <text evidence="1">The sequence shown here is derived from an EMBL/GenBank/DDBJ whole genome shotgun (WGS) entry which is preliminary data.</text>
</comment>
<evidence type="ECO:0008006" key="3">
    <source>
        <dbReference type="Google" id="ProtNLM"/>
    </source>
</evidence>
<dbReference type="InterPro" id="IPR010181">
    <property type="entry name" value="CGCAxxGCC_motif"/>
</dbReference>
<organism evidence="1 2">
    <name type="scientific">Fundidesulfovibrio magnetotacticus</name>
    <dbReference type="NCBI Taxonomy" id="2730080"/>
    <lineage>
        <taxon>Bacteria</taxon>
        <taxon>Pseudomonadati</taxon>
        <taxon>Thermodesulfobacteriota</taxon>
        <taxon>Desulfovibrionia</taxon>
        <taxon>Desulfovibrionales</taxon>
        <taxon>Desulfovibrionaceae</taxon>
        <taxon>Fundidesulfovibrio</taxon>
    </lineage>
</organism>
<dbReference type="SUPFAM" id="SSF48695">
    <property type="entry name" value="Multiheme cytochromes"/>
    <property type="match status" value="1"/>
</dbReference>
<name>A0A6V8LVB2_9BACT</name>
<gene>
    <name evidence="1" type="ORF">NNJEOMEG_00006</name>
</gene>
<dbReference type="NCBIfam" id="NF045669">
    <property type="entry name" value="DVU1555_fam_CGA"/>
    <property type="match status" value="1"/>
</dbReference>
<keyword evidence="2" id="KW-1185">Reference proteome</keyword>
<accession>A0A6V8LVB2</accession>
<reference evidence="1 2" key="2">
    <citation type="submission" date="2020-05" db="EMBL/GenBank/DDBJ databases">
        <title>Draft genome sequence of Desulfovibrio sp. strainFSS-1.</title>
        <authorList>
            <person name="Shimoshige H."/>
            <person name="Kobayashi H."/>
            <person name="Maekawa T."/>
        </authorList>
    </citation>
    <scope>NUCLEOTIDE SEQUENCE [LARGE SCALE GENOMIC DNA]</scope>
    <source>
        <strain evidence="1 2">SIID29052-01</strain>
    </source>
</reference>
<dbReference type="AlphaFoldDB" id="A0A6V8LVB2"/>
<dbReference type="Pfam" id="PF09719">
    <property type="entry name" value="C_GCAxxG_C_C"/>
    <property type="match status" value="1"/>
</dbReference>
<dbReference type="InterPro" id="IPR036280">
    <property type="entry name" value="Multihaem_cyt_sf"/>
</dbReference>
<sequence length="149" mass="15688">MSRYLMDILPLAARGYCCSQILGLLALSAQDADNPGLVRALGGLCHGMGQCGRTCGVLTGGACVLSLYLGRGADHETASDKADLAVSEFVEWFEERTAPYGGTACADILGECHDAKPDMSRCAGIIGDAWGRILEILAEQGVDPARPRE</sequence>
<dbReference type="Proteomes" id="UP000494245">
    <property type="component" value="Unassembled WGS sequence"/>
</dbReference>
<dbReference type="EMBL" id="BLTE01000001">
    <property type="protein sequence ID" value="GFK92185.1"/>
    <property type="molecule type" value="Genomic_DNA"/>
</dbReference>
<dbReference type="RefSeq" id="WP_173080090.1">
    <property type="nucleotide sequence ID" value="NZ_BLTE01000001.1"/>
</dbReference>
<evidence type="ECO:0000313" key="1">
    <source>
        <dbReference type="EMBL" id="GFK92185.1"/>
    </source>
</evidence>